<sequence length="216" mass="22130">MNQKNQGGSMKEAAKQAGAKKPEGQQDKAAAEKAAAEKAAADKAAAEKAAAEKAAAEKAAAEKAAADKAAAEKAAAEKAAADKAAAEAQEALLQKLKEAEGKLDQLEKENAALKDAAVDSATEIGELRKMNLTPTSDDTGLYQASLKSNPTRFVKANNPGEAQRIYFDFFGVTASENGFSCSPVDAAPEGEQVIYVDEAGKVCSKTPDGALLVAGG</sequence>
<feature type="compositionally biased region" description="Basic and acidic residues" evidence="1">
    <location>
        <begin position="20"/>
        <end position="74"/>
    </location>
</feature>
<dbReference type="AlphaFoldDB" id="A0A517RB20"/>
<dbReference type="RefSeq" id="WP_232107360.1">
    <property type="nucleotide sequence ID" value="NZ_CP036269.1"/>
</dbReference>
<dbReference type="KEGG" id="gaz:Pan241w_11270"/>
<keyword evidence="3" id="KW-1185">Reference proteome</keyword>
<proteinExistence type="predicted"/>
<organism evidence="2 3">
    <name type="scientific">Gimesia alba</name>
    <dbReference type="NCBI Taxonomy" id="2527973"/>
    <lineage>
        <taxon>Bacteria</taxon>
        <taxon>Pseudomonadati</taxon>
        <taxon>Planctomycetota</taxon>
        <taxon>Planctomycetia</taxon>
        <taxon>Planctomycetales</taxon>
        <taxon>Planctomycetaceae</taxon>
        <taxon>Gimesia</taxon>
    </lineage>
</organism>
<dbReference type="EMBL" id="CP036269">
    <property type="protein sequence ID" value="QDT41068.1"/>
    <property type="molecule type" value="Genomic_DNA"/>
</dbReference>
<gene>
    <name evidence="2" type="ORF">Pan241w_11270</name>
</gene>
<reference evidence="2 3" key="1">
    <citation type="submission" date="2019-02" db="EMBL/GenBank/DDBJ databases">
        <title>Deep-cultivation of Planctomycetes and their phenomic and genomic characterization uncovers novel biology.</title>
        <authorList>
            <person name="Wiegand S."/>
            <person name="Jogler M."/>
            <person name="Boedeker C."/>
            <person name="Pinto D."/>
            <person name="Vollmers J."/>
            <person name="Rivas-Marin E."/>
            <person name="Kohn T."/>
            <person name="Peeters S.H."/>
            <person name="Heuer A."/>
            <person name="Rast P."/>
            <person name="Oberbeckmann S."/>
            <person name="Bunk B."/>
            <person name="Jeske O."/>
            <person name="Meyerdierks A."/>
            <person name="Storesund J.E."/>
            <person name="Kallscheuer N."/>
            <person name="Luecker S."/>
            <person name="Lage O.M."/>
            <person name="Pohl T."/>
            <person name="Merkel B.J."/>
            <person name="Hornburger P."/>
            <person name="Mueller R.-W."/>
            <person name="Bruemmer F."/>
            <person name="Labrenz M."/>
            <person name="Spormann A.M."/>
            <person name="Op den Camp H."/>
            <person name="Overmann J."/>
            <person name="Amann R."/>
            <person name="Jetten M.S.M."/>
            <person name="Mascher T."/>
            <person name="Medema M.H."/>
            <person name="Devos D.P."/>
            <person name="Kaster A.-K."/>
            <person name="Ovreas L."/>
            <person name="Rohde M."/>
            <person name="Galperin M.Y."/>
            <person name="Jogler C."/>
        </authorList>
    </citation>
    <scope>NUCLEOTIDE SEQUENCE [LARGE SCALE GENOMIC DNA]</scope>
    <source>
        <strain evidence="2 3">Pan241w</strain>
    </source>
</reference>
<name>A0A517RB20_9PLAN</name>
<feature type="region of interest" description="Disordered" evidence="1">
    <location>
        <begin position="1"/>
        <end position="74"/>
    </location>
</feature>
<evidence type="ECO:0000256" key="1">
    <source>
        <dbReference type="SAM" id="MobiDB-lite"/>
    </source>
</evidence>
<dbReference type="Proteomes" id="UP000317171">
    <property type="component" value="Chromosome"/>
</dbReference>
<accession>A0A517RB20</accession>
<evidence type="ECO:0000313" key="2">
    <source>
        <dbReference type="EMBL" id="QDT41068.1"/>
    </source>
</evidence>
<protein>
    <submittedName>
        <fullName evidence="2">Histone H1-like nucleoprotein HC2</fullName>
    </submittedName>
</protein>
<evidence type="ECO:0000313" key="3">
    <source>
        <dbReference type="Proteomes" id="UP000317171"/>
    </source>
</evidence>